<dbReference type="SMART" id="SM00822">
    <property type="entry name" value="PKS_KR"/>
    <property type="match status" value="1"/>
</dbReference>
<name>A0A5B1BTV9_MYCSI</name>
<feature type="active site" description="Proton donor; for dehydratase activity" evidence="2">
    <location>
        <position position="678"/>
    </location>
</feature>
<feature type="domain" description="PKS/mFAS DH" evidence="3">
    <location>
        <begin position="477"/>
        <end position="761"/>
    </location>
</feature>
<feature type="region of interest" description="N-terminal hotdog fold" evidence="2">
    <location>
        <begin position="477"/>
        <end position="607"/>
    </location>
</feature>
<dbReference type="Proteomes" id="UP000324701">
    <property type="component" value="Unassembled WGS sequence"/>
</dbReference>
<dbReference type="InterPro" id="IPR036291">
    <property type="entry name" value="NAD(P)-bd_dom_sf"/>
</dbReference>
<feature type="active site" description="Proton acceptor; for dehydratase activity" evidence="2">
    <location>
        <position position="515"/>
    </location>
</feature>
<reference evidence="4 5" key="1">
    <citation type="submission" date="2019-09" db="EMBL/GenBank/DDBJ databases">
        <title>Report of infection by Mycobacterium simiae a patient suffering from pulmonary tuberculosis.</title>
        <authorList>
            <person name="Mohanty P.S."/>
            <person name="Bansal A.K."/>
            <person name="Singh H."/>
            <person name="Sharma S."/>
            <person name="Patil S.A."/>
            <person name="Upadhaya P."/>
            <person name="Singh P.K."/>
            <person name="Kumar D."/>
            <person name="Kumar S."/>
            <person name="Singh R.K."/>
            <person name="Chaudhary B."/>
        </authorList>
    </citation>
    <scope>NUCLEOTIDE SEQUENCE [LARGE SCALE GENOMIC DNA]</scope>
    <source>
        <strain evidence="4 5">JAL-560-SIM</strain>
    </source>
</reference>
<evidence type="ECO:0000256" key="2">
    <source>
        <dbReference type="PROSITE-ProRule" id="PRU01363"/>
    </source>
</evidence>
<dbReference type="PANTHER" id="PTHR43775">
    <property type="entry name" value="FATTY ACID SYNTHASE"/>
    <property type="match status" value="1"/>
</dbReference>
<dbReference type="PROSITE" id="PS52019">
    <property type="entry name" value="PKS_MFAS_DH"/>
    <property type="match status" value="1"/>
</dbReference>
<evidence type="ECO:0000256" key="1">
    <source>
        <dbReference type="ARBA" id="ARBA00022679"/>
    </source>
</evidence>
<protein>
    <submittedName>
        <fullName evidence="4">SDR family oxidoreductase</fullName>
    </submittedName>
</protein>
<dbReference type="EMBL" id="VTZN01000029">
    <property type="protein sequence ID" value="KAA1250900.1"/>
    <property type="molecule type" value="Genomic_DNA"/>
</dbReference>
<organism evidence="4 5">
    <name type="scientific">Mycobacterium simiae</name>
    <name type="common">Mycobacterium habana</name>
    <dbReference type="NCBI Taxonomy" id="1784"/>
    <lineage>
        <taxon>Bacteria</taxon>
        <taxon>Bacillati</taxon>
        <taxon>Actinomycetota</taxon>
        <taxon>Actinomycetes</taxon>
        <taxon>Mycobacteriales</taxon>
        <taxon>Mycobacteriaceae</taxon>
        <taxon>Mycobacterium</taxon>
        <taxon>Mycobacterium simiae complex</taxon>
    </lineage>
</organism>
<evidence type="ECO:0000313" key="4">
    <source>
        <dbReference type="EMBL" id="KAA1250900.1"/>
    </source>
</evidence>
<dbReference type="Gene3D" id="3.10.129.110">
    <property type="entry name" value="Polyketide synthase dehydratase"/>
    <property type="match status" value="1"/>
</dbReference>
<dbReference type="InterPro" id="IPR057326">
    <property type="entry name" value="KR_dom"/>
</dbReference>
<dbReference type="Pfam" id="PF08659">
    <property type="entry name" value="KR"/>
    <property type="match status" value="1"/>
</dbReference>
<dbReference type="SUPFAM" id="SSF51735">
    <property type="entry name" value="NAD(P)-binding Rossmann-fold domains"/>
    <property type="match status" value="1"/>
</dbReference>
<keyword evidence="1" id="KW-0808">Transferase</keyword>
<dbReference type="InterPro" id="IPR042104">
    <property type="entry name" value="PKS_dehydratase_sf"/>
</dbReference>
<gene>
    <name evidence="4" type="ORF">F0Q45_07270</name>
</gene>
<dbReference type="PANTHER" id="PTHR43775:SF51">
    <property type="entry name" value="INACTIVE PHENOLPHTHIOCEROL SYNTHESIS POLYKETIDE SYNTHASE TYPE I PKS1-RELATED"/>
    <property type="match status" value="1"/>
</dbReference>
<keyword evidence="5" id="KW-1185">Reference proteome</keyword>
<sequence length="770" mass="81222">MTGASIARYVVRAIAAPARGMGVPGLHEASRVEIVGETAVGCALAKILRTQGIPAVPVAETSPDSTCVLHLGGLAATRGREEALAVNRQVFADAVRVAAQMELNGGVFVTVQDTGGTFGLLTDAGPRAWAGGLSALTKTAALEWPNAHAKAIDIDTTNQSPQHVAEQIATEIMTGGPELEVGVGSIHGRVTLTTEESRISAWDARLDHRDIILVSGGGRGVTAASVIALAAETQAGLVLIGRSALSEEPAAAHGLTTAADLKRALLTEAQRQGAKLTPRQLEQQVQRVQADREIRATIAAIKAAGSRVMYQAVDVRDSAQLGVLLNRVRAELGPITGLVHGAGVVADARLSRKTLDQFDRVFSTKVAGLGALLDATAGDPLKIILLFSSVSARGGNVGQSDYAMANEVLNQVALSEQARRGPRCLVRALGWGPWEAGMVSPALRAVFESRGVTTIPLDDGARAFVSDALDSTTEDVQIVLGGGVGTGGLPHPLSGSGRVARVLAHAAIQPYLHDHRVGQQVVLPVVQVAEWFVSAAGSCRPGLRVERLLDLRVLRGVRLQGFNDAGDVFLVRCRLLGGSAHRLELSLLNAAGAACYSATVEMGAGNRDMPTVAPPTLNGEQLAQQRFYGDEALFHGPAFQVIERLSWRDPFGAVAHLHGSREAGWPQRCWATDPAALDGCLQLGILWGLKQTGYRMLPMRIGEIVLSPYPLTHGTLCCYLDNGKSNSNGIVCDLKLTEARGTVIAELRCVEMYPYHITASEAGSDKAWAR</sequence>
<proteinExistence type="predicted"/>
<dbReference type="AlphaFoldDB" id="A0A5B1BTV9"/>
<evidence type="ECO:0000313" key="5">
    <source>
        <dbReference type="Proteomes" id="UP000324701"/>
    </source>
</evidence>
<dbReference type="Pfam" id="PF14765">
    <property type="entry name" value="PS-DH"/>
    <property type="match status" value="1"/>
</dbReference>
<dbReference type="OrthoDB" id="9778690at2"/>
<dbReference type="InterPro" id="IPR013968">
    <property type="entry name" value="PKS_KR"/>
</dbReference>
<dbReference type="InterPro" id="IPR049551">
    <property type="entry name" value="PKS_DH_C"/>
</dbReference>
<dbReference type="Gene3D" id="3.40.50.720">
    <property type="entry name" value="NAD(P)-binding Rossmann-like Domain"/>
    <property type="match status" value="1"/>
</dbReference>
<feature type="region of interest" description="C-terminal hotdog fold" evidence="2">
    <location>
        <begin position="619"/>
        <end position="761"/>
    </location>
</feature>
<dbReference type="InterPro" id="IPR050091">
    <property type="entry name" value="PKS_NRPS_Biosynth_Enz"/>
</dbReference>
<dbReference type="CDD" id="cd08953">
    <property type="entry name" value="KR_2_SDR_x"/>
    <property type="match status" value="1"/>
</dbReference>
<accession>A0A5B1BTV9</accession>
<dbReference type="InterPro" id="IPR049900">
    <property type="entry name" value="PKS_mFAS_DH"/>
</dbReference>
<dbReference type="GO" id="GO:0006633">
    <property type="term" value="P:fatty acid biosynthetic process"/>
    <property type="evidence" value="ECO:0007669"/>
    <property type="project" value="TreeGrafter"/>
</dbReference>
<evidence type="ECO:0000259" key="3">
    <source>
        <dbReference type="PROSITE" id="PS52019"/>
    </source>
</evidence>
<dbReference type="GO" id="GO:0004312">
    <property type="term" value="F:fatty acid synthase activity"/>
    <property type="evidence" value="ECO:0007669"/>
    <property type="project" value="TreeGrafter"/>
</dbReference>
<comment type="caution">
    <text evidence="4">The sequence shown here is derived from an EMBL/GenBank/DDBJ whole genome shotgun (WGS) entry which is preliminary data.</text>
</comment>